<evidence type="ECO:0000313" key="5">
    <source>
        <dbReference type="Proteomes" id="UP000178089"/>
    </source>
</evidence>
<dbReference type="PANTHER" id="PTHR30244:SF34">
    <property type="entry name" value="DTDP-4-AMINO-4,6-DIDEOXYGALACTOSE TRANSAMINASE"/>
    <property type="match status" value="1"/>
</dbReference>
<proteinExistence type="inferred from homology"/>
<comment type="caution">
    <text evidence="4">The sequence shown here is derived from an EMBL/GenBank/DDBJ whole genome shotgun (WGS) entry which is preliminary data.</text>
</comment>
<dbReference type="Gene3D" id="3.90.1150.10">
    <property type="entry name" value="Aspartate Aminotransferase, domain 1"/>
    <property type="match status" value="1"/>
</dbReference>
<dbReference type="InterPro" id="IPR015421">
    <property type="entry name" value="PyrdxlP-dep_Trfase_major"/>
</dbReference>
<dbReference type="SUPFAM" id="SSF53383">
    <property type="entry name" value="PLP-dependent transferases"/>
    <property type="match status" value="1"/>
</dbReference>
<dbReference type="PIRSF" id="PIRSF000390">
    <property type="entry name" value="PLP_StrS"/>
    <property type="match status" value="1"/>
</dbReference>
<dbReference type="CDD" id="cd00616">
    <property type="entry name" value="AHBA_syn"/>
    <property type="match status" value="1"/>
</dbReference>
<evidence type="ECO:0000313" key="4">
    <source>
        <dbReference type="EMBL" id="OHA29475.1"/>
    </source>
</evidence>
<dbReference type="GO" id="GO:0008483">
    <property type="term" value="F:transaminase activity"/>
    <property type="evidence" value="ECO:0007669"/>
    <property type="project" value="TreeGrafter"/>
</dbReference>
<dbReference type="Pfam" id="PF01041">
    <property type="entry name" value="DegT_DnrJ_EryC1"/>
    <property type="match status" value="1"/>
</dbReference>
<feature type="modified residue" description="N6-(pyridoxal phosphate)lysine" evidence="2">
    <location>
        <position position="185"/>
    </location>
</feature>
<evidence type="ECO:0000256" key="3">
    <source>
        <dbReference type="RuleBase" id="RU004508"/>
    </source>
</evidence>
<dbReference type="STRING" id="1802315.A3F51_00355"/>
<dbReference type="GO" id="GO:0000271">
    <property type="term" value="P:polysaccharide biosynthetic process"/>
    <property type="evidence" value="ECO:0007669"/>
    <property type="project" value="TreeGrafter"/>
</dbReference>
<comment type="similarity">
    <text evidence="3">Belongs to the DegT/DnrJ/EryC1 family.</text>
</comment>
<gene>
    <name evidence="4" type="ORF">A3F51_00355</name>
</gene>
<sequence length="368" mass="41074">MNYKRIPWWEPQIGSASEREYIEKVFTDNYANEGKLTTQFEEKIAKALGIKHAVATTSGTNAIFLALKAMGVGHGDEVIVPDATFIATANAVTLTGATPILVDIDPKDLNINIAAAKTAITKKTKAIVPVHVTGRGADMESILIFAREHNLIIVEDAAEAFFSKHKGKYLGTWGDAGCFSFSAAKTITTGQGGMIVTNNIELYEKLKPLKDQGRPIRGTGGDDAHNTIGFNFKYTDLQAALGLGQFKLVGKRTTRMKRNYVMYRESLKNIPGFKIFDIDLKQGGVPQWVDALVDRRDELDKYLNSFNIDCRRYWKPIHQQKAYPMSDETFPNSTKYLPKALWLPSAFTLTDEDVNTVIGYIKDFYKKK</sequence>
<feature type="active site" description="Proton acceptor" evidence="1">
    <location>
        <position position="185"/>
    </location>
</feature>
<dbReference type="EMBL" id="MHRT01000004">
    <property type="protein sequence ID" value="OHA29475.1"/>
    <property type="molecule type" value="Genomic_DNA"/>
</dbReference>
<reference evidence="4 5" key="1">
    <citation type="journal article" date="2016" name="Nat. Commun.">
        <title>Thousands of microbial genomes shed light on interconnected biogeochemical processes in an aquifer system.</title>
        <authorList>
            <person name="Anantharaman K."/>
            <person name="Brown C.T."/>
            <person name="Hug L.A."/>
            <person name="Sharon I."/>
            <person name="Castelle C.J."/>
            <person name="Probst A.J."/>
            <person name="Thomas B.C."/>
            <person name="Singh A."/>
            <person name="Wilkins M.J."/>
            <person name="Karaoz U."/>
            <person name="Brodie E.L."/>
            <person name="Williams K.H."/>
            <person name="Hubbard S.S."/>
            <person name="Banfield J.F."/>
        </authorList>
    </citation>
    <scope>NUCLEOTIDE SEQUENCE [LARGE SCALE GENOMIC DNA]</scope>
</reference>
<dbReference type="PANTHER" id="PTHR30244">
    <property type="entry name" value="TRANSAMINASE"/>
    <property type="match status" value="1"/>
</dbReference>
<dbReference type="InterPro" id="IPR015422">
    <property type="entry name" value="PyrdxlP-dep_Trfase_small"/>
</dbReference>
<evidence type="ECO:0008006" key="6">
    <source>
        <dbReference type="Google" id="ProtNLM"/>
    </source>
</evidence>
<name>A0A1G2MZV1_9BACT</name>
<accession>A0A1G2MZV1</accession>
<dbReference type="AlphaFoldDB" id="A0A1G2MZV1"/>
<evidence type="ECO:0000256" key="1">
    <source>
        <dbReference type="PIRSR" id="PIRSR000390-1"/>
    </source>
</evidence>
<keyword evidence="2 3" id="KW-0663">Pyridoxal phosphate</keyword>
<evidence type="ECO:0000256" key="2">
    <source>
        <dbReference type="PIRSR" id="PIRSR000390-2"/>
    </source>
</evidence>
<organism evidence="4 5">
    <name type="scientific">Candidatus Taylorbacteria bacterium RIFCSPHIGHO2_12_FULL_45_16</name>
    <dbReference type="NCBI Taxonomy" id="1802315"/>
    <lineage>
        <taxon>Bacteria</taxon>
        <taxon>Candidatus Tayloriibacteriota</taxon>
    </lineage>
</organism>
<dbReference type="GO" id="GO:0030170">
    <property type="term" value="F:pyridoxal phosphate binding"/>
    <property type="evidence" value="ECO:0007669"/>
    <property type="project" value="TreeGrafter"/>
</dbReference>
<dbReference type="InterPro" id="IPR015424">
    <property type="entry name" value="PyrdxlP-dep_Trfase"/>
</dbReference>
<dbReference type="Proteomes" id="UP000178089">
    <property type="component" value="Unassembled WGS sequence"/>
</dbReference>
<protein>
    <recommendedName>
        <fullName evidence="6">Aminotransferase</fullName>
    </recommendedName>
</protein>
<dbReference type="Gene3D" id="3.40.640.10">
    <property type="entry name" value="Type I PLP-dependent aspartate aminotransferase-like (Major domain)"/>
    <property type="match status" value="1"/>
</dbReference>
<dbReference type="InterPro" id="IPR000653">
    <property type="entry name" value="DegT/StrS_aminotransferase"/>
</dbReference>